<feature type="domain" description="NADP-dependent oxidoreductase" evidence="7">
    <location>
        <begin position="16"/>
        <end position="259"/>
    </location>
</feature>
<evidence type="ECO:0000313" key="9">
    <source>
        <dbReference type="Proteomes" id="UP000094412"/>
    </source>
</evidence>
<evidence type="ECO:0000256" key="2">
    <source>
        <dbReference type="ARBA" id="ARBA00022857"/>
    </source>
</evidence>
<dbReference type="Proteomes" id="UP000094412">
    <property type="component" value="Unassembled WGS sequence"/>
</dbReference>
<keyword evidence="9" id="KW-1185">Reference proteome</keyword>
<comment type="similarity">
    <text evidence="1">Belongs to the aldo/keto reductase family.</text>
</comment>
<dbReference type="PANTHER" id="PTHR43827:SF3">
    <property type="entry name" value="NADP-DEPENDENT OXIDOREDUCTASE DOMAIN-CONTAINING PROTEIN"/>
    <property type="match status" value="1"/>
</dbReference>
<dbReference type="OrthoDB" id="9804790at2"/>
<dbReference type="InterPro" id="IPR036812">
    <property type="entry name" value="NAD(P)_OxRdtase_dom_sf"/>
</dbReference>
<proteinExistence type="inferred from homology"/>
<dbReference type="InterPro" id="IPR020471">
    <property type="entry name" value="AKR"/>
</dbReference>
<evidence type="ECO:0000256" key="6">
    <source>
        <dbReference type="PIRSR" id="PIRSR000097-3"/>
    </source>
</evidence>
<dbReference type="RefSeq" id="WP_024923793.1">
    <property type="nucleotide sequence ID" value="NZ_MDEO01000035.1"/>
</dbReference>
<sequence length="275" mass="30067">MSPTLRFNDGKQIPQLGFGVWQVPNEGANAAVTAAIQAGYRSIDTAAIYRNEQGVGDALAASSVPADELFITTKLWNSDQGYDSALKAFDASLKKLRRDSVDLYLIHWPAASLGRYVDSWKALIKLREEGRVASIGVSNFQIAHLERLKAETGVVPAINQVELHPRFQQKALRAYHEKEGIVTEAWSPLGQGTLLNDAALAALAKKHGKTVAQVILRWHLDIGNVVIPKSVTPARIVENFQVFDFKLTAEDIAAIEKLDDAKGKIGPDPDTFAMV</sequence>
<evidence type="ECO:0000256" key="4">
    <source>
        <dbReference type="PIRSR" id="PIRSR000097-1"/>
    </source>
</evidence>
<keyword evidence="3" id="KW-0560">Oxidoreductase</keyword>
<dbReference type="PROSITE" id="PS00798">
    <property type="entry name" value="ALDOKETO_REDUCTASE_1"/>
    <property type="match status" value="1"/>
</dbReference>
<gene>
    <name evidence="8" type="ORF">QV13_19075</name>
</gene>
<evidence type="ECO:0000256" key="1">
    <source>
        <dbReference type="ARBA" id="ARBA00007905"/>
    </source>
</evidence>
<feature type="active site" description="Proton donor" evidence="4">
    <location>
        <position position="49"/>
    </location>
</feature>
<comment type="caution">
    <text evidence="8">The sequence shown here is derived from an EMBL/GenBank/DDBJ whole genome shotgun (WGS) entry which is preliminary data.</text>
</comment>
<feature type="site" description="Lowers pKa of active site Tyr" evidence="6">
    <location>
        <position position="74"/>
    </location>
</feature>
<dbReference type="PIRSF" id="PIRSF000097">
    <property type="entry name" value="AKR"/>
    <property type="match status" value="1"/>
</dbReference>
<dbReference type="PROSITE" id="PS00063">
    <property type="entry name" value="ALDOKETO_REDUCTASE_3"/>
    <property type="match status" value="1"/>
</dbReference>
<accession>A0A1C2DIF6</accession>
<dbReference type="PRINTS" id="PR00069">
    <property type="entry name" value="ALDKETRDTASE"/>
</dbReference>
<dbReference type="AlphaFoldDB" id="A0A1C2DIF6"/>
<dbReference type="EMBL" id="MDEO01000035">
    <property type="protein sequence ID" value="OCX14559.1"/>
    <property type="molecule type" value="Genomic_DNA"/>
</dbReference>
<keyword evidence="2" id="KW-0521">NADP</keyword>
<dbReference type="STRING" id="1566387.QV13_19075"/>
<evidence type="ECO:0000259" key="7">
    <source>
        <dbReference type="Pfam" id="PF00248"/>
    </source>
</evidence>
<dbReference type="GO" id="GO:0016616">
    <property type="term" value="F:oxidoreductase activity, acting on the CH-OH group of donors, NAD or NADP as acceptor"/>
    <property type="evidence" value="ECO:0007669"/>
    <property type="project" value="UniProtKB-ARBA"/>
</dbReference>
<dbReference type="Gene3D" id="3.20.20.100">
    <property type="entry name" value="NADP-dependent oxidoreductase domain"/>
    <property type="match status" value="1"/>
</dbReference>
<dbReference type="FunFam" id="3.20.20.100:FF:000015">
    <property type="entry name" value="Oxidoreductase, aldo/keto reductase family"/>
    <property type="match status" value="1"/>
</dbReference>
<dbReference type="InterPro" id="IPR018170">
    <property type="entry name" value="Aldo/ket_reductase_CS"/>
</dbReference>
<dbReference type="SUPFAM" id="SSF51430">
    <property type="entry name" value="NAD(P)-linked oxidoreductase"/>
    <property type="match status" value="1"/>
</dbReference>
<evidence type="ECO:0000256" key="3">
    <source>
        <dbReference type="ARBA" id="ARBA00023002"/>
    </source>
</evidence>
<reference evidence="8 9" key="1">
    <citation type="submission" date="2016-08" db="EMBL/GenBank/DDBJ databases">
        <title>Whole genome sequence of Mesorhizobium sp. strain UASWS1009 isolated from industrial sewage.</title>
        <authorList>
            <person name="Crovadore J."/>
            <person name="Calmin G."/>
            <person name="Chablais R."/>
            <person name="Cochard B."/>
            <person name="Lefort F."/>
        </authorList>
    </citation>
    <scope>NUCLEOTIDE SEQUENCE [LARGE SCALE GENOMIC DNA]</scope>
    <source>
        <strain evidence="8 9">UASWS1009</strain>
    </source>
</reference>
<evidence type="ECO:0000313" key="8">
    <source>
        <dbReference type="EMBL" id="OCX14559.1"/>
    </source>
</evidence>
<dbReference type="PANTHER" id="PTHR43827">
    <property type="entry name" value="2,5-DIKETO-D-GLUCONIC ACID REDUCTASE"/>
    <property type="match status" value="1"/>
</dbReference>
<dbReference type="InterPro" id="IPR023210">
    <property type="entry name" value="NADP_OxRdtase_dom"/>
</dbReference>
<protein>
    <submittedName>
        <fullName evidence="8">Oxidoreductase</fullName>
    </submittedName>
</protein>
<organism evidence="8 9">
    <name type="scientific">Mesorhizobium hungaricum</name>
    <dbReference type="NCBI Taxonomy" id="1566387"/>
    <lineage>
        <taxon>Bacteria</taxon>
        <taxon>Pseudomonadati</taxon>
        <taxon>Pseudomonadota</taxon>
        <taxon>Alphaproteobacteria</taxon>
        <taxon>Hyphomicrobiales</taxon>
        <taxon>Phyllobacteriaceae</taxon>
        <taxon>Mesorhizobium</taxon>
    </lineage>
</organism>
<feature type="binding site" evidence="5">
    <location>
        <position position="107"/>
    </location>
    <ligand>
        <name>substrate</name>
    </ligand>
</feature>
<name>A0A1C2DIF6_9HYPH</name>
<dbReference type="Pfam" id="PF00248">
    <property type="entry name" value="Aldo_ket_red"/>
    <property type="match status" value="1"/>
</dbReference>
<evidence type="ECO:0000256" key="5">
    <source>
        <dbReference type="PIRSR" id="PIRSR000097-2"/>
    </source>
</evidence>